<evidence type="ECO:0000313" key="3">
    <source>
        <dbReference type="EMBL" id="AJC20991.1"/>
    </source>
</evidence>
<dbReference type="AlphaFoldDB" id="A0AAJ4ZBT1"/>
<accession>A0AAJ4ZBT1</accession>
<reference evidence="4 6" key="3">
    <citation type="submission" date="2018-06" db="EMBL/GenBank/DDBJ databases">
        <authorList>
            <consortium name="Pathogen Informatics"/>
            <person name="Doyle S."/>
        </authorList>
    </citation>
    <scope>NUCLEOTIDE SEQUENCE [LARGE SCALE GENOMIC DNA]</scope>
    <source>
        <strain evidence="4 6">NCTC13159</strain>
    </source>
</reference>
<gene>
    <name evidence="4" type="ORF">NCTC13159_01882</name>
    <name evidence="3" type="ORF">RO07_11850</name>
</gene>
<organism evidence="4 6">
    <name type="scientific">Pandoraea pulmonicola</name>
    <dbReference type="NCBI Taxonomy" id="93221"/>
    <lineage>
        <taxon>Bacteria</taxon>
        <taxon>Pseudomonadati</taxon>
        <taxon>Pseudomonadota</taxon>
        <taxon>Betaproteobacteria</taxon>
        <taxon>Burkholderiales</taxon>
        <taxon>Burkholderiaceae</taxon>
        <taxon>Pandoraea</taxon>
    </lineage>
</organism>
<dbReference type="EMBL" id="CP010310">
    <property type="protein sequence ID" value="AJC20991.1"/>
    <property type="molecule type" value="Genomic_DNA"/>
</dbReference>
<evidence type="ECO:0000313" key="6">
    <source>
        <dbReference type="Proteomes" id="UP000254589"/>
    </source>
</evidence>
<feature type="signal peptide" evidence="2">
    <location>
        <begin position="1"/>
        <end position="22"/>
    </location>
</feature>
<dbReference type="Proteomes" id="UP000035086">
    <property type="component" value="Chromosome"/>
</dbReference>
<feature type="region of interest" description="Disordered" evidence="1">
    <location>
        <begin position="32"/>
        <end position="59"/>
    </location>
</feature>
<evidence type="ECO:0000313" key="4">
    <source>
        <dbReference type="EMBL" id="SUA90399.1"/>
    </source>
</evidence>
<keyword evidence="5" id="KW-1185">Reference proteome</keyword>
<name>A0AAJ4ZBT1_PANPU</name>
<evidence type="ECO:0000256" key="1">
    <source>
        <dbReference type="SAM" id="MobiDB-lite"/>
    </source>
</evidence>
<dbReference type="Proteomes" id="UP000254589">
    <property type="component" value="Unassembled WGS sequence"/>
</dbReference>
<dbReference type="RefSeq" id="WP_039408072.1">
    <property type="nucleotide sequence ID" value="NZ_CP010310.2"/>
</dbReference>
<sequence>MSTFRRLPLVVAVTLLSFSAFASAEPAAANASADAEHGLAREAAPAHESSTQPLRVGLSDPDTRLVLPWFVTELVDAVNERRSLRDVAEGLAQGV</sequence>
<keyword evidence="2" id="KW-0732">Signal</keyword>
<evidence type="ECO:0000256" key="2">
    <source>
        <dbReference type="SAM" id="SignalP"/>
    </source>
</evidence>
<evidence type="ECO:0000313" key="5">
    <source>
        <dbReference type="Proteomes" id="UP000035086"/>
    </source>
</evidence>
<feature type="chain" id="PRO_5042614827" evidence="2">
    <location>
        <begin position="23"/>
        <end position="95"/>
    </location>
</feature>
<protein>
    <submittedName>
        <fullName evidence="4">Uncharacterized protein</fullName>
    </submittedName>
</protein>
<proteinExistence type="predicted"/>
<dbReference type="EMBL" id="UGSJ01000001">
    <property type="protein sequence ID" value="SUA90399.1"/>
    <property type="molecule type" value="Genomic_DNA"/>
</dbReference>
<reference evidence="5" key="1">
    <citation type="submission" date="2014-12" db="EMBL/GenBank/DDBJ databases">
        <title>Complete Genome Sequencing of Pandoraea pulmonicola DSM 16583.</title>
        <authorList>
            <person name="Chan K.-G."/>
        </authorList>
    </citation>
    <scope>NUCLEOTIDE SEQUENCE [LARGE SCALE GENOMIC DNA]</scope>
    <source>
        <strain evidence="5">DSM 16583</strain>
    </source>
</reference>
<dbReference type="KEGG" id="ppul:RO07_11850"/>
<reference evidence="3" key="2">
    <citation type="submission" date="2016-11" db="EMBL/GenBank/DDBJ databases">
        <title>Complete Genome Sequencing of Pandoraea pulmonicola DSM 16583.</title>
        <authorList>
            <person name="Chan K.-G."/>
        </authorList>
    </citation>
    <scope>NUCLEOTIDE SEQUENCE</scope>
    <source>
        <strain evidence="3">DSM 16583</strain>
    </source>
</reference>